<organism evidence="1 2">
    <name type="scientific">Photobacterium jeanii</name>
    <dbReference type="NCBI Taxonomy" id="858640"/>
    <lineage>
        <taxon>Bacteria</taxon>
        <taxon>Pseudomonadati</taxon>
        <taxon>Pseudomonadota</taxon>
        <taxon>Gammaproteobacteria</taxon>
        <taxon>Vibrionales</taxon>
        <taxon>Vibrionaceae</taxon>
        <taxon>Photobacterium</taxon>
    </lineage>
</organism>
<gene>
    <name evidence="1" type="ORF">A3K86_18840</name>
</gene>
<comment type="caution">
    <text evidence="1">The sequence shown here is derived from an EMBL/GenBank/DDBJ whole genome shotgun (WGS) entry which is preliminary data.</text>
</comment>
<evidence type="ECO:0000313" key="1">
    <source>
        <dbReference type="EMBL" id="OAN11034.1"/>
    </source>
</evidence>
<protein>
    <submittedName>
        <fullName evidence="1">Uncharacterized protein</fullName>
    </submittedName>
</protein>
<sequence>MSNSSSSLLQQALEQVGLPRLALSETQQKQLTDFIENQHTFFERVCEQKRDKHQTDLLLGLLTKAQQQTELAYSQNAEAIQRMQQVFSETIGEEQKSKFISQDHNQLALETHLWLLVQGYCGIDFSYANEQAQRVAELLTSSDEAQALRSQFLASYYHGKTTKDNKQPSEATSSLWQRLERFFGR</sequence>
<dbReference type="OrthoDB" id="5824383at2"/>
<accession>A0A178K2S2</accession>
<name>A0A178K2S2_9GAMM</name>
<dbReference type="RefSeq" id="WP_068335021.1">
    <property type="nucleotide sequence ID" value="NZ_LVHF01000033.1"/>
</dbReference>
<keyword evidence="2" id="KW-1185">Reference proteome</keyword>
<evidence type="ECO:0000313" key="2">
    <source>
        <dbReference type="Proteomes" id="UP000078503"/>
    </source>
</evidence>
<proteinExistence type="predicted"/>
<dbReference type="AlphaFoldDB" id="A0A178K2S2"/>
<dbReference type="Proteomes" id="UP000078503">
    <property type="component" value="Unassembled WGS sequence"/>
</dbReference>
<dbReference type="EMBL" id="LVHF01000033">
    <property type="protein sequence ID" value="OAN11034.1"/>
    <property type="molecule type" value="Genomic_DNA"/>
</dbReference>
<reference evidence="1 2" key="1">
    <citation type="submission" date="2016-03" db="EMBL/GenBank/DDBJ databases">
        <title>Photobacterium proteolyticum sp. nov. a protease producing bacterium isolated from ocean sediments of Laizhou Bay.</title>
        <authorList>
            <person name="Li Y."/>
        </authorList>
    </citation>
    <scope>NUCLEOTIDE SEQUENCE [LARGE SCALE GENOMIC DNA]</scope>
    <source>
        <strain evidence="1 2">R-40508</strain>
    </source>
</reference>